<gene>
    <name evidence="3" type="ORF">HanXRQr2_Chr16g0767591</name>
</gene>
<evidence type="ECO:0000259" key="2">
    <source>
        <dbReference type="Pfam" id="PF20167"/>
    </source>
</evidence>
<evidence type="ECO:0000256" key="1">
    <source>
        <dbReference type="SAM" id="Phobius"/>
    </source>
</evidence>
<feature type="transmembrane region" description="Helical" evidence="1">
    <location>
        <begin position="73"/>
        <end position="93"/>
    </location>
</feature>
<name>A0A9K3DU43_HELAN</name>
<evidence type="ECO:0000313" key="3">
    <source>
        <dbReference type="EMBL" id="KAF5761655.1"/>
    </source>
</evidence>
<sequence length="187" mass="21635">MKLISRVNGIDVEMSFDTLRRVAKFDSKATNQYIFPSLDDLHFNPDKHPRWNTMLDYLFLPGTTHGKLYQRNLWIEAKLILVICTQIVIPRRGDKVEVRYPEVPILYMLLNGAPLIPFRFLVLNNIWISRNRSERKIIPHCRLITALLKMCGAIKEDDKGSYKKFKPFELAQLGSVGSTKSRKGITS</sequence>
<proteinExistence type="predicted"/>
<dbReference type="Proteomes" id="UP000215914">
    <property type="component" value="Unassembled WGS sequence"/>
</dbReference>
<dbReference type="InterPro" id="IPR046796">
    <property type="entry name" value="Transposase_32_dom"/>
</dbReference>
<dbReference type="Gramene" id="mRNA:HanXRQr2_Chr16g0767591">
    <property type="protein sequence ID" value="CDS:HanXRQr2_Chr16g0767591.1"/>
    <property type="gene ID" value="HanXRQr2_Chr16g0767591"/>
</dbReference>
<dbReference type="EMBL" id="MNCJ02000331">
    <property type="protein sequence ID" value="KAF5761655.1"/>
    <property type="molecule type" value="Genomic_DNA"/>
</dbReference>
<dbReference type="Pfam" id="PF20167">
    <property type="entry name" value="Transposase_32"/>
    <property type="match status" value="1"/>
</dbReference>
<keyword evidence="4" id="KW-1185">Reference proteome</keyword>
<protein>
    <recommendedName>
        <fullName evidence="2">Putative plant transposon protein domain-containing protein</fullName>
    </recommendedName>
</protein>
<reference evidence="3" key="2">
    <citation type="submission" date="2020-06" db="EMBL/GenBank/DDBJ databases">
        <title>Helianthus annuus Genome sequencing and assembly Release 2.</title>
        <authorList>
            <person name="Gouzy J."/>
            <person name="Langlade N."/>
            <person name="Munos S."/>
        </authorList>
    </citation>
    <scope>NUCLEOTIDE SEQUENCE</scope>
    <source>
        <tissue evidence="3">Leaves</tissue>
    </source>
</reference>
<keyword evidence="1" id="KW-1133">Transmembrane helix</keyword>
<dbReference type="AlphaFoldDB" id="A0A9K3DU43"/>
<accession>A0A9K3DU43</accession>
<keyword evidence="1" id="KW-0812">Transmembrane</keyword>
<keyword evidence="1" id="KW-0472">Membrane</keyword>
<reference evidence="3" key="1">
    <citation type="journal article" date="2017" name="Nature">
        <title>The sunflower genome provides insights into oil metabolism, flowering and Asterid evolution.</title>
        <authorList>
            <person name="Badouin H."/>
            <person name="Gouzy J."/>
            <person name="Grassa C.J."/>
            <person name="Murat F."/>
            <person name="Staton S.E."/>
            <person name="Cottret L."/>
            <person name="Lelandais-Briere C."/>
            <person name="Owens G.L."/>
            <person name="Carrere S."/>
            <person name="Mayjonade B."/>
            <person name="Legrand L."/>
            <person name="Gill N."/>
            <person name="Kane N.C."/>
            <person name="Bowers J.E."/>
            <person name="Hubner S."/>
            <person name="Bellec A."/>
            <person name="Berard A."/>
            <person name="Berges H."/>
            <person name="Blanchet N."/>
            <person name="Boniface M.C."/>
            <person name="Brunel D."/>
            <person name="Catrice O."/>
            <person name="Chaidir N."/>
            <person name="Claudel C."/>
            <person name="Donnadieu C."/>
            <person name="Faraut T."/>
            <person name="Fievet G."/>
            <person name="Helmstetter N."/>
            <person name="King M."/>
            <person name="Knapp S.J."/>
            <person name="Lai Z."/>
            <person name="Le Paslier M.C."/>
            <person name="Lippi Y."/>
            <person name="Lorenzon L."/>
            <person name="Mandel J.R."/>
            <person name="Marage G."/>
            <person name="Marchand G."/>
            <person name="Marquand E."/>
            <person name="Bret-Mestries E."/>
            <person name="Morien E."/>
            <person name="Nambeesan S."/>
            <person name="Nguyen T."/>
            <person name="Pegot-Espagnet P."/>
            <person name="Pouilly N."/>
            <person name="Raftis F."/>
            <person name="Sallet E."/>
            <person name="Schiex T."/>
            <person name="Thomas J."/>
            <person name="Vandecasteele C."/>
            <person name="Vares D."/>
            <person name="Vear F."/>
            <person name="Vautrin S."/>
            <person name="Crespi M."/>
            <person name="Mangin B."/>
            <person name="Burke J.M."/>
            <person name="Salse J."/>
            <person name="Munos S."/>
            <person name="Vincourt P."/>
            <person name="Rieseberg L.H."/>
            <person name="Langlade N.B."/>
        </authorList>
    </citation>
    <scope>NUCLEOTIDE SEQUENCE</scope>
    <source>
        <tissue evidence="3">Leaves</tissue>
    </source>
</reference>
<comment type="caution">
    <text evidence="3">The sequence shown here is derived from an EMBL/GenBank/DDBJ whole genome shotgun (WGS) entry which is preliminary data.</text>
</comment>
<feature type="transmembrane region" description="Helical" evidence="1">
    <location>
        <begin position="105"/>
        <end position="128"/>
    </location>
</feature>
<feature type="domain" description="Putative plant transposon protein" evidence="2">
    <location>
        <begin position="22"/>
        <end position="150"/>
    </location>
</feature>
<evidence type="ECO:0000313" key="4">
    <source>
        <dbReference type="Proteomes" id="UP000215914"/>
    </source>
</evidence>
<organism evidence="3 4">
    <name type="scientific">Helianthus annuus</name>
    <name type="common">Common sunflower</name>
    <dbReference type="NCBI Taxonomy" id="4232"/>
    <lineage>
        <taxon>Eukaryota</taxon>
        <taxon>Viridiplantae</taxon>
        <taxon>Streptophyta</taxon>
        <taxon>Embryophyta</taxon>
        <taxon>Tracheophyta</taxon>
        <taxon>Spermatophyta</taxon>
        <taxon>Magnoliopsida</taxon>
        <taxon>eudicotyledons</taxon>
        <taxon>Gunneridae</taxon>
        <taxon>Pentapetalae</taxon>
        <taxon>asterids</taxon>
        <taxon>campanulids</taxon>
        <taxon>Asterales</taxon>
        <taxon>Asteraceae</taxon>
        <taxon>Asteroideae</taxon>
        <taxon>Heliantheae alliance</taxon>
        <taxon>Heliantheae</taxon>
        <taxon>Helianthus</taxon>
    </lineage>
</organism>